<keyword evidence="1" id="KW-1133">Transmembrane helix</keyword>
<keyword evidence="3" id="KW-1185">Reference proteome</keyword>
<accession>A0ABS5AZI3</accession>
<comment type="caution">
    <text evidence="2">The sequence shown here is derived from an EMBL/GenBank/DDBJ whole genome shotgun (WGS) entry which is preliminary data.</text>
</comment>
<keyword evidence="1" id="KW-0812">Transmembrane</keyword>
<evidence type="ECO:0000313" key="2">
    <source>
        <dbReference type="EMBL" id="MBP2621831.1"/>
    </source>
</evidence>
<feature type="transmembrane region" description="Helical" evidence="1">
    <location>
        <begin position="228"/>
        <end position="248"/>
    </location>
</feature>
<organism evidence="2 3">
    <name type="scientific">Streptococcus panodentis</name>
    <dbReference type="NCBI Taxonomy" id="1581472"/>
    <lineage>
        <taxon>Bacteria</taxon>
        <taxon>Bacillati</taxon>
        <taxon>Bacillota</taxon>
        <taxon>Bacilli</taxon>
        <taxon>Lactobacillales</taxon>
        <taxon>Streptococcaceae</taxon>
        <taxon>Streptococcus</taxon>
    </lineage>
</organism>
<proteinExistence type="predicted"/>
<keyword evidence="1" id="KW-0472">Membrane</keyword>
<evidence type="ECO:0000256" key="1">
    <source>
        <dbReference type="SAM" id="Phobius"/>
    </source>
</evidence>
<name>A0ABS5AZI3_9STRE</name>
<dbReference type="EMBL" id="QFAY01000025">
    <property type="protein sequence ID" value="MBP2621831.1"/>
    <property type="molecule type" value="Genomic_DNA"/>
</dbReference>
<dbReference type="RefSeq" id="WP_209551871.1">
    <property type="nucleotide sequence ID" value="NZ_QFAY01000025.1"/>
</dbReference>
<evidence type="ECO:0008006" key="4">
    <source>
        <dbReference type="Google" id="ProtNLM"/>
    </source>
</evidence>
<gene>
    <name evidence="2" type="ORF">DHL47_10995</name>
</gene>
<evidence type="ECO:0000313" key="3">
    <source>
        <dbReference type="Proteomes" id="UP001519349"/>
    </source>
</evidence>
<dbReference type="Proteomes" id="UP001519349">
    <property type="component" value="Unassembled WGS sequence"/>
</dbReference>
<sequence length="250" mass="28642">MQEGLIENAVFYLQNPSAEKGTDQAVISENDEEIPDFWYFLWDQESLEAAIDMWRLGGELLQHGHLDRFDSLDQKQAFELRLPYEKALQNAQRHRNFIREHFPDAVSDYDVFVQLVELNGRADDVCCFDLSDLLYLEEDFEPAMQEIRAKFKTLDQNLQPGSDQFRMTEDLKLYATGDMVIYAVGDERKVTEAAFSSQHLNVLERGDRDREAEKADQMIGQSSSDGQGLAIVILLVLLVGLLFALGIIHF</sequence>
<reference evidence="2 3" key="1">
    <citation type="submission" date="2018-05" db="EMBL/GenBank/DDBJ databases">
        <title>Draft genome sequence of Streptococcus panodentis CCUG 70867T.</title>
        <authorList>
            <person name="Salva-Serra F."/>
            <person name="Mendez V."/>
            <person name="Jaen-Luchoro D."/>
            <person name="Gonzales-Siles L."/>
            <person name="Karlsson R."/>
            <person name="Engstrom-Jakobsson H."/>
            <person name="Busquets A."/>
            <person name="Gomila M."/>
            <person name="Pineiro-Iglesias B."/>
            <person name="Bennasar-Figueras A."/>
            <person name="Seeger M."/>
            <person name="Moore E."/>
        </authorList>
    </citation>
    <scope>NUCLEOTIDE SEQUENCE [LARGE SCALE GENOMIC DNA]</scope>
    <source>
        <strain evidence="2 3">CCUG 70867</strain>
    </source>
</reference>
<protein>
    <recommendedName>
        <fullName evidence="4">Dimethyladenosine transferase</fullName>
    </recommendedName>
</protein>